<evidence type="ECO:0000313" key="2">
    <source>
        <dbReference type="Proteomes" id="UP000320421"/>
    </source>
</evidence>
<dbReference type="EMBL" id="CP036266">
    <property type="protein sequence ID" value="QDT24647.1"/>
    <property type="molecule type" value="Genomic_DNA"/>
</dbReference>
<name>A0A517PZ71_9PLAN</name>
<reference evidence="1 2" key="1">
    <citation type="submission" date="2019-02" db="EMBL/GenBank/DDBJ databases">
        <title>Deep-cultivation of Planctomycetes and their phenomic and genomic characterization uncovers novel biology.</title>
        <authorList>
            <person name="Wiegand S."/>
            <person name="Jogler M."/>
            <person name="Boedeker C."/>
            <person name="Pinto D."/>
            <person name="Vollmers J."/>
            <person name="Rivas-Marin E."/>
            <person name="Kohn T."/>
            <person name="Peeters S.H."/>
            <person name="Heuer A."/>
            <person name="Rast P."/>
            <person name="Oberbeckmann S."/>
            <person name="Bunk B."/>
            <person name="Jeske O."/>
            <person name="Meyerdierks A."/>
            <person name="Storesund J.E."/>
            <person name="Kallscheuer N."/>
            <person name="Luecker S."/>
            <person name="Lage O.M."/>
            <person name="Pohl T."/>
            <person name="Merkel B.J."/>
            <person name="Hornburger P."/>
            <person name="Mueller R.-W."/>
            <person name="Bruemmer F."/>
            <person name="Labrenz M."/>
            <person name="Spormann A.M."/>
            <person name="Op den Camp H."/>
            <person name="Overmann J."/>
            <person name="Amann R."/>
            <person name="Jetten M.S.M."/>
            <person name="Mascher T."/>
            <person name="Medema M.H."/>
            <person name="Devos D.P."/>
            <person name="Kaster A.-K."/>
            <person name="Ovreas L."/>
            <person name="Rohde M."/>
            <person name="Galperin M.Y."/>
            <person name="Jogler C."/>
        </authorList>
    </citation>
    <scope>NUCLEOTIDE SEQUENCE [LARGE SCALE GENOMIC DNA]</scope>
    <source>
        <strain evidence="1 2">HG66A1</strain>
    </source>
</reference>
<proteinExistence type="predicted"/>
<gene>
    <name evidence="1" type="ORF">HG66A1_64820</name>
</gene>
<protein>
    <recommendedName>
        <fullName evidence="3">MORN repeat variant</fullName>
    </recommendedName>
</protein>
<sequence length="104" mass="12024">MNFKVLFVLLLTVLSVAVVPGLKGDAPVMKVDQMTGEVWQGRFDAQGRQHGYCTRHDRDGNLIQEDEFQHGMCVFRRRYDRAGNLTLELREGEDYHLVQIFPQD</sequence>
<accession>A0A517PZ71</accession>
<evidence type="ECO:0008006" key="3">
    <source>
        <dbReference type="Google" id="ProtNLM"/>
    </source>
</evidence>
<dbReference type="Proteomes" id="UP000320421">
    <property type="component" value="Chromosome"/>
</dbReference>
<dbReference type="RefSeq" id="WP_145193506.1">
    <property type="nucleotide sequence ID" value="NZ_CP036266.1"/>
</dbReference>
<evidence type="ECO:0000313" key="1">
    <source>
        <dbReference type="EMBL" id="QDT24647.1"/>
    </source>
</evidence>
<dbReference type="AlphaFoldDB" id="A0A517PZ71"/>
<dbReference type="OrthoDB" id="290215at2"/>
<keyword evidence="2" id="KW-1185">Reference proteome</keyword>
<organism evidence="1 2">
    <name type="scientific">Gimesia chilikensis</name>
    <dbReference type="NCBI Taxonomy" id="2605989"/>
    <lineage>
        <taxon>Bacteria</taxon>
        <taxon>Pseudomonadati</taxon>
        <taxon>Planctomycetota</taxon>
        <taxon>Planctomycetia</taxon>
        <taxon>Planctomycetales</taxon>
        <taxon>Planctomycetaceae</taxon>
        <taxon>Gimesia</taxon>
    </lineage>
</organism>